<dbReference type="AlphaFoldDB" id="A0AAQ4FKE2"/>
<proteinExistence type="predicted"/>
<organism evidence="2 3">
    <name type="scientific">Amblyomma americanum</name>
    <name type="common">Lone star tick</name>
    <dbReference type="NCBI Taxonomy" id="6943"/>
    <lineage>
        <taxon>Eukaryota</taxon>
        <taxon>Metazoa</taxon>
        <taxon>Ecdysozoa</taxon>
        <taxon>Arthropoda</taxon>
        <taxon>Chelicerata</taxon>
        <taxon>Arachnida</taxon>
        <taxon>Acari</taxon>
        <taxon>Parasitiformes</taxon>
        <taxon>Ixodida</taxon>
        <taxon>Ixodoidea</taxon>
        <taxon>Ixodidae</taxon>
        <taxon>Amblyomminae</taxon>
        <taxon>Amblyomma</taxon>
    </lineage>
</organism>
<feature type="compositionally biased region" description="Low complexity" evidence="1">
    <location>
        <begin position="64"/>
        <end position="89"/>
    </location>
</feature>
<comment type="caution">
    <text evidence="2">The sequence shown here is derived from an EMBL/GenBank/DDBJ whole genome shotgun (WGS) entry which is preliminary data.</text>
</comment>
<feature type="compositionally biased region" description="Basic and acidic residues" evidence="1">
    <location>
        <begin position="32"/>
        <end position="55"/>
    </location>
</feature>
<feature type="compositionally biased region" description="Basic and acidic residues" evidence="1">
    <location>
        <begin position="159"/>
        <end position="174"/>
    </location>
</feature>
<dbReference type="EMBL" id="JARKHS020001489">
    <property type="protein sequence ID" value="KAK8787744.1"/>
    <property type="molecule type" value="Genomic_DNA"/>
</dbReference>
<reference evidence="2 3" key="1">
    <citation type="journal article" date="2023" name="Arcadia Sci">
        <title>De novo assembly of a long-read Amblyomma americanum tick genome.</title>
        <authorList>
            <person name="Chou S."/>
            <person name="Poskanzer K.E."/>
            <person name="Rollins M."/>
            <person name="Thuy-Boun P.S."/>
        </authorList>
    </citation>
    <scope>NUCLEOTIDE SEQUENCE [LARGE SCALE GENOMIC DNA]</scope>
    <source>
        <strain evidence="2">F_SG_1</strain>
        <tissue evidence="2">Salivary glands</tissue>
    </source>
</reference>
<name>A0AAQ4FKE2_AMBAM</name>
<gene>
    <name evidence="2" type="ORF">V5799_022478</name>
</gene>
<feature type="compositionally biased region" description="Low complexity" evidence="1">
    <location>
        <begin position="191"/>
        <end position="200"/>
    </location>
</feature>
<evidence type="ECO:0000256" key="1">
    <source>
        <dbReference type="SAM" id="MobiDB-lite"/>
    </source>
</evidence>
<feature type="compositionally biased region" description="Basic and acidic residues" evidence="1">
    <location>
        <begin position="329"/>
        <end position="342"/>
    </location>
</feature>
<dbReference type="Proteomes" id="UP001321473">
    <property type="component" value="Unassembled WGS sequence"/>
</dbReference>
<sequence>MLKRTVMLETVSKSVTERKESTKQVTDQATGVERRRDSHIESSTTEEVRSKRQEETVESYDSGPLPAASQPASVASQPAPAASQPTLSSRPPVSAVVTSVPDVAETPSRKSPSKHPVAIRVQDEHEADDSASEAAPAPAPLPAGSIPGVSILRTASNEDLERKHAHKLEFQAEPEKEEPEYQRAPLVKPPADLALRAAAASSVKGDDDEEEPAEPPPSRFNMRRKDSIAVAKLRMLRQQEGGSSEEEPEEEQPEPHSPGSPDKKHPVFRPPTVISIVPEQAEEASASEAPESVEPKGASGGGASAKPLINFASAPVAPGEQQTVTESSTRVDKQVTSSEKEEVKTYANEIVTNKSTDEVIKQTKSEVINETSQLPSTAVVPREASAATIVATVVDDVSANVKTPMDDRSKHSL</sequence>
<evidence type="ECO:0000313" key="3">
    <source>
        <dbReference type="Proteomes" id="UP001321473"/>
    </source>
</evidence>
<keyword evidence="3" id="KW-1185">Reference proteome</keyword>
<feature type="compositionally biased region" description="Low complexity" evidence="1">
    <location>
        <begin position="277"/>
        <end position="297"/>
    </location>
</feature>
<evidence type="ECO:0000313" key="2">
    <source>
        <dbReference type="EMBL" id="KAK8787744.1"/>
    </source>
</evidence>
<feature type="compositionally biased region" description="Acidic residues" evidence="1">
    <location>
        <begin position="243"/>
        <end position="252"/>
    </location>
</feature>
<accession>A0AAQ4FKE2</accession>
<feature type="region of interest" description="Disordered" evidence="1">
    <location>
        <begin position="1"/>
        <end position="342"/>
    </location>
</feature>
<protein>
    <submittedName>
        <fullName evidence="2">Uncharacterized protein</fullName>
    </submittedName>
</protein>